<evidence type="ECO:0000313" key="2">
    <source>
        <dbReference type="Proteomes" id="UP000008792"/>
    </source>
</evidence>
<organism evidence="1 2">
    <name type="scientific">Drosophila virilis</name>
    <name type="common">Fruit fly</name>
    <dbReference type="NCBI Taxonomy" id="7244"/>
    <lineage>
        <taxon>Eukaryota</taxon>
        <taxon>Metazoa</taxon>
        <taxon>Ecdysozoa</taxon>
        <taxon>Arthropoda</taxon>
        <taxon>Hexapoda</taxon>
        <taxon>Insecta</taxon>
        <taxon>Pterygota</taxon>
        <taxon>Neoptera</taxon>
        <taxon>Endopterygota</taxon>
        <taxon>Diptera</taxon>
        <taxon>Brachycera</taxon>
        <taxon>Muscomorpha</taxon>
        <taxon>Ephydroidea</taxon>
        <taxon>Drosophilidae</taxon>
        <taxon>Drosophila</taxon>
    </lineage>
</organism>
<dbReference type="EMBL" id="CH940649">
    <property type="protein sequence ID" value="KRF81582.1"/>
    <property type="molecule type" value="Genomic_DNA"/>
</dbReference>
<proteinExistence type="predicted"/>
<sequence length="75" mass="8620">MAQIQLMPEDAAISQELILLQACVKLKGFSHQFSEHLDMSLLIYNMQVFWPSHRATKKILPCVSLKLCLRHAIEL</sequence>
<dbReference type="Proteomes" id="UP000008792">
    <property type="component" value="Unassembled WGS sequence"/>
</dbReference>
<keyword evidence="2" id="KW-1185">Reference proteome</keyword>
<evidence type="ECO:0000313" key="1">
    <source>
        <dbReference type="EMBL" id="KRF81582.1"/>
    </source>
</evidence>
<protein>
    <submittedName>
        <fullName evidence="1">Uncharacterized protein</fullName>
    </submittedName>
</protein>
<gene>
    <name evidence="1" type="primary">Dvir\GJ25637</name>
    <name evidence="1" type="ORF">Dvir_GJ25637</name>
</gene>
<dbReference type="AlphaFoldDB" id="A0A0Q9WL09"/>
<dbReference type="InParanoid" id="A0A0Q9WL09"/>
<reference evidence="1 2" key="1">
    <citation type="journal article" date="2007" name="Nature">
        <title>Evolution of genes and genomes on the Drosophila phylogeny.</title>
        <authorList>
            <consortium name="Drosophila 12 Genomes Consortium"/>
            <person name="Clark A.G."/>
            <person name="Eisen M.B."/>
            <person name="Smith D.R."/>
            <person name="Bergman C.M."/>
            <person name="Oliver B."/>
            <person name="Markow T.A."/>
            <person name="Kaufman T.C."/>
            <person name="Kellis M."/>
            <person name="Gelbart W."/>
            <person name="Iyer V.N."/>
            <person name="Pollard D.A."/>
            <person name="Sackton T.B."/>
            <person name="Larracuente A.M."/>
            <person name="Singh N.D."/>
            <person name="Abad J.P."/>
            <person name="Abt D.N."/>
            <person name="Adryan B."/>
            <person name="Aguade M."/>
            <person name="Akashi H."/>
            <person name="Anderson W.W."/>
            <person name="Aquadro C.F."/>
            <person name="Ardell D.H."/>
            <person name="Arguello R."/>
            <person name="Artieri C.G."/>
            <person name="Barbash D.A."/>
            <person name="Barker D."/>
            <person name="Barsanti P."/>
            <person name="Batterham P."/>
            <person name="Batzoglou S."/>
            <person name="Begun D."/>
            <person name="Bhutkar A."/>
            <person name="Blanco E."/>
            <person name="Bosak S.A."/>
            <person name="Bradley R.K."/>
            <person name="Brand A.D."/>
            <person name="Brent M.R."/>
            <person name="Brooks A.N."/>
            <person name="Brown R.H."/>
            <person name="Butlin R.K."/>
            <person name="Caggese C."/>
            <person name="Calvi B.R."/>
            <person name="Bernardo de Carvalho A."/>
            <person name="Caspi A."/>
            <person name="Castrezana S."/>
            <person name="Celniker S.E."/>
            <person name="Chang J.L."/>
            <person name="Chapple C."/>
            <person name="Chatterji S."/>
            <person name="Chinwalla A."/>
            <person name="Civetta A."/>
            <person name="Clifton S.W."/>
            <person name="Comeron J.M."/>
            <person name="Costello J.C."/>
            <person name="Coyne J.A."/>
            <person name="Daub J."/>
            <person name="David R.G."/>
            <person name="Delcher A.L."/>
            <person name="Delehaunty K."/>
            <person name="Do C.B."/>
            <person name="Ebling H."/>
            <person name="Edwards K."/>
            <person name="Eickbush T."/>
            <person name="Evans J.D."/>
            <person name="Filipski A."/>
            <person name="Findeiss S."/>
            <person name="Freyhult E."/>
            <person name="Fulton L."/>
            <person name="Fulton R."/>
            <person name="Garcia A.C."/>
            <person name="Gardiner A."/>
            <person name="Garfield D.A."/>
            <person name="Garvin B.E."/>
            <person name="Gibson G."/>
            <person name="Gilbert D."/>
            <person name="Gnerre S."/>
            <person name="Godfrey J."/>
            <person name="Good R."/>
            <person name="Gotea V."/>
            <person name="Gravely B."/>
            <person name="Greenberg A.J."/>
            <person name="Griffiths-Jones S."/>
            <person name="Gross S."/>
            <person name="Guigo R."/>
            <person name="Gustafson E.A."/>
            <person name="Haerty W."/>
            <person name="Hahn M.W."/>
            <person name="Halligan D.L."/>
            <person name="Halpern A.L."/>
            <person name="Halter G.M."/>
            <person name="Han M.V."/>
            <person name="Heger A."/>
            <person name="Hillier L."/>
            <person name="Hinrichs A.S."/>
            <person name="Holmes I."/>
            <person name="Hoskins R.A."/>
            <person name="Hubisz M.J."/>
            <person name="Hultmark D."/>
            <person name="Huntley M.A."/>
            <person name="Jaffe D.B."/>
            <person name="Jagadeeshan S."/>
            <person name="Jeck W.R."/>
            <person name="Johnson J."/>
            <person name="Jones C.D."/>
            <person name="Jordan W.C."/>
            <person name="Karpen G.H."/>
            <person name="Kataoka E."/>
            <person name="Keightley P.D."/>
            <person name="Kheradpour P."/>
            <person name="Kirkness E.F."/>
            <person name="Koerich L.B."/>
            <person name="Kristiansen K."/>
            <person name="Kudrna D."/>
            <person name="Kulathinal R.J."/>
            <person name="Kumar S."/>
            <person name="Kwok R."/>
            <person name="Lander E."/>
            <person name="Langley C.H."/>
            <person name="Lapoint R."/>
            <person name="Lazzaro B.P."/>
            <person name="Lee S.J."/>
            <person name="Levesque L."/>
            <person name="Li R."/>
            <person name="Lin C.F."/>
            <person name="Lin M.F."/>
            <person name="Lindblad-Toh K."/>
            <person name="Llopart A."/>
            <person name="Long M."/>
            <person name="Low L."/>
            <person name="Lozovsky E."/>
            <person name="Lu J."/>
            <person name="Luo M."/>
            <person name="Machado C.A."/>
            <person name="Makalowski W."/>
            <person name="Marzo M."/>
            <person name="Matsuda M."/>
            <person name="Matzkin L."/>
            <person name="McAllister B."/>
            <person name="McBride C.S."/>
            <person name="McKernan B."/>
            <person name="McKernan K."/>
            <person name="Mendez-Lago M."/>
            <person name="Minx P."/>
            <person name="Mollenhauer M.U."/>
            <person name="Montooth K."/>
            <person name="Mount S.M."/>
            <person name="Mu X."/>
            <person name="Myers E."/>
            <person name="Negre B."/>
            <person name="Newfeld S."/>
            <person name="Nielsen R."/>
            <person name="Noor M.A."/>
            <person name="O'Grady P."/>
            <person name="Pachter L."/>
            <person name="Papaceit M."/>
            <person name="Parisi M.J."/>
            <person name="Parisi M."/>
            <person name="Parts L."/>
            <person name="Pedersen J.S."/>
            <person name="Pesole G."/>
            <person name="Phillippy A.M."/>
            <person name="Ponting C.P."/>
            <person name="Pop M."/>
            <person name="Porcelli D."/>
            <person name="Powell J.R."/>
            <person name="Prohaska S."/>
            <person name="Pruitt K."/>
            <person name="Puig M."/>
            <person name="Quesneville H."/>
            <person name="Ram K.R."/>
            <person name="Rand D."/>
            <person name="Rasmussen M.D."/>
            <person name="Reed L.K."/>
            <person name="Reenan R."/>
            <person name="Reily A."/>
            <person name="Remington K.A."/>
            <person name="Rieger T.T."/>
            <person name="Ritchie M.G."/>
            <person name="Robin C."/>
            <person name="Rogers Y.H."/>
            <person name="Rohde C."/>
            <person name="Rozas J."/>
            <person name="Rubenfield M.J."/>
            <person name="Ruiz A."/>
            <person name="Russo S."/>
            <person name="Salzberg S.L."/>
            <person name="Sanchez-Gracia A."/>
            <person name="Saranga D.J."/>
            <person name="Sato H."/>
            <person name="Schaeffer S.W."/>
            <person name="Schatz M.C."/>
            <person name="Schlenke T."/>
            <person name="Schwartz R."/>
            <person name="Segarra C."/>
            <person name="Singh R.S."/>
            <person name="Sirot L."/>
            <person name="Sirota M."/>
            <person name="Sisneros N.B."/>
            <person name="Smith C.D."/>
            <person name="Smith T.F."/>
            <person name="Spieth J."/>
            <person name="Stage D.E."/>
            <person name="Stark A."/>
            <person name="Stephan W."/>
            <person name="Strausberg R.L."/>
            <person name="Strempel S."/>
            <person name="Sturgill D."/>
            <person name="Sutton G."/>
            <person name="Sutton G.G."/>
            <person name="Tao W."/>
            <person name="Teichmann S."/>
            <person name="Tobari Y.N."/>
            <person name="Tomimura Y."/>
            <person name="Tsolas J.M."/>
            <person name="Valente V.L."/>
            <person name="Venter E."/>
            <person name="Venter J.C."/>
            <person name="Vicario S."/>
            <person name="Vieira F.G."/>
            <person name="Vilella A.J."/>
            <person name="Villasante A."/>
            <person name="Walenz B."/>
            <person name="Wang J."/>
            <person name="Wasserman M."/>
            <person name="Watts T."/>
            <person name="Wilson D."/>
            <person name="Wilson R.K."/>
            <person name="Wing R.A."/>
            <person name="Wolfner M.F."/>
            <person name="Wong A."/>
            <person name="Wong G.K."/>
            <person name="Wu C.I."/>
            <person name="Wu G."/>
            <person name="Yamamoto D."/>
            <person name="Yang H.P."/>
            <person name="Yang S.P."/>
            <person name="Yorke J.A."/>
            <person name="Yoshida K."/>
            <person name="Zdobnov E."/>
            <person name="Zhang P."/>
            <person name="Zhang Y."/>
            <person name="Zimin A.V."/>
            <person name="Baldwin J."/>
            <person name="Abdouelleil A."/>
            <person name="Abdulkadir J."/>
            <person name="Abebe A."/>
            <person name="Abera B."/>
            <person name="Abreu J."/>
            <person name="Acer S.C."/>
            <person name="Aftuck L."/>
            <person name="Alexander A."/>
            <person name="An P."/>
            <person name="Anderson E."/>
            <person name="Anderson S."/>
            <person name="Arachi H."/>
            <person name="Azer M."/>
            <person name="Bachantsang P."/>
            <person name="Barry A."/>
            <person name="Bayul T."/>
            <person name="Berlin A."/>
            <person name="Bessette D."/>
            <person name="Bloom T."/>
            <person name="Blye J."/>
            <person name="Boguslavskiy L."/>
            <person name="Bonnet C."/>
            <person name="Boukhgalter B."/>
            <person name="Bourzgui I."/>
            <person name="Brown A."/>
            <person name="Cahill P."/>
            <person name="Channer S."/>
            <person name="Cheshatsang Y."/>
            <person name="Chuda L."/>
            <person name="Citroen M."/>
            <person name="Collymore A."/>
            <person name="Cooke P."/>
            <person name="Costello M."/>
            <person name="D'Aco K."/>
            <person name="Daza R."/>
            <person name="De Haan G."/>
            <person name="DeGray S."/>
            <person name="DeMaso C."/>
            <person name="Dhargay N."/>
            <person name="Dooley K."/>
            <person name="Dooley E."/>
            <person name="Doricent M."/>
            <person name="Dorje P."/>
            <person name="Dorjee K."/>
            <person name="Dupes A."/>
            <person name="Elong R."/>
            <person name="Falk J."/>
            <person name="Farina A."/>
            <person name="Faro S."/>
            <person name="Ferguson D."/>
            <person name="Fisher S."/>
            <person name="Foley C.D."/>
            <person name="Franke A."/>
            <person name="Friedrich D."/>
            <person name="Gadbois L."/>
            <person name="Gearin G."/>
            <person name="Gearin C.R."/>
            <person name="Giannoukos G."/>
            <person name="Goode T."/>
            <person name="Graham J."/>
            <person name="Grandbois E."/>
            <person name="Grewal S."/>
            <person name="Gyaltsen K."/>
            <person name="Hafez N."/>
            <person name="Hagos B."/>
            <person name="Hall J."/>
            <person name="Henson C."/>
            <person name="Hollinger A."/>
            <person name="Honan T."/>
            <person name="Huard M.D."/>
            <person name="Hughes L."/>
            <person name="Hurhula B."/>
            <person name="Husby M.E."/>
            <person name="Kamat A."/>
            <person name="Kanga B."/>
            <person name="Kashin S."/>
            <person name="Khazanovich D."/>
            <person name="Kisner P."/>
            <person name="Lance K."/>
            <person name="Lara M."/>
            <person name="Lee W."/>
            <person name="Lennon N."/>
            <person name="Letendre F."/>
            <person name="LeVine R."/>
            <person name="Lipovsky A."/>
            <person name="Liu X."/>
            <person name="Liu J."/>
            <person name="Liu S."/>
            <person name="Lokyitsang T."/>
            <person name="Lokyitsang Y."/>
            <person name="Lubonja R."/>
            <person name="Lui A."/>
            <person name="MacDonald P."/>
            <person name="Magnisalis V."/>
            <person name="Maru K."/>
            <person name="Matthews C."/>
            <person name="McCusker W."/>
            <person name="McDonough S."/>
            <person name="Mehta T."/>
            <person name="Meldrim J."/>
            <person name="Meneus L."/>
            <person name="Mihai O."/>
            <person name="Mihalev A."/>
            <person name="Mihova T."/>
            <person name="Mittelman R."/>
            <person name="Mlenga V."/>
            <person name="Montmayeur A."/>
            <person name="Mulrain L."/>
            <person name="Navidi A."/>
            <person name="Naylor J."/>
            <person name="Negash T."/>
            <person name="Nguyen T."/>
            <person name="Nguyen N."/>
            <person name="Nicol R."/>
            <person name="Norbu C."/>
            <person name="Norbu N."/>
            <person name="Novod N."/>
            <person name="O'Neill B."/>
            <person name="Osman S."/>
            <person name="Markiewicz E."/>
            <person name="Oyono O.L."/>
            <person name="Patti C."/>
            <person name="Phunkhang P."/>
            <person name="Pierre F."/>
            <person name="Priest M."/>
            <person name="Raghuraman S."/>
            <person name="Rege F."/>
            <person name="Reyes R."/>
            <person name="Rise C."/>
            <person name="Rogov P."/>
            <person name="Ross K."/>
            <person name="Ryan E."/>
            <person name="Settipalli S."/>
            <person name="Shea T."/>
            <person name="Sherpa N."/>
            <person name="Shi L."/>
            <person name="Shih D."/>
            <person name="Sparrow T."/>
            <person name="Spaulding J."/>
            <person name="Stalker J."/>
            <person name="Stange-Thomann N."/>
            <person name="Stavropoulos S."/>
            <person name="Stone C."/>
            <person name="Strader C."/>
            <person name="Tesfaye S."/>
            <person name="Thomson T."/>
            <person name="Thoulutsang Y."/>
            <person name="Thoulutsang D."/>
            <person name="Topham K."/>
            <person name="Topping I."/>
            <person name="Tsamla T."/>
            <person name="Vassiliev H."/>
            <person name="Vo A."/>
            <person name="Wangchuk T."/>
            <person name="Wangdi T."/>
            <person name="Weiand M."/>
            <person name="Wilkinson J."/>
            <person name="Wilson A."/>
            <person name="Yadav S."/>
            <person name="Young G."/>
            <person name="Yu Q."/>
            <person name="Zembek L."/>
            <person name="Zhong D."/>
            <person name="Zimmer A."/>
            <person name="Zwirko Z."/>
            <person name="Jaffe D.B."/>
            <person name="Alvarez P."/>
            <person name="Brockman W."/>
            <person name="Butler J."/>
            <person name="Chin C."/>
            <person name="Gnerre S."/>
            <person name="Grabherr M."/>
            <person name="Kleber M."/>
            <person name="Mauceli E."/>
            <person name="MacCallum I."/>
        </authorList>
    </citation>
    <scope>NUCLEOTIDE SEQUENCE [LARGE SCALE GENOMIC DNA]</scope>
    <source>
        <strain evidence="2">Tucson 15010-1051.87</strain>
    </source>
</reference>
<name>A0A0Q9WL09_DROVI</name>
<dbReference type="OrthoDB" id="6057829at2759"/>
<accession>A0A0Q9WL09</accession>